<dbReference type="CDD" id="cd04724">
    <property type="entry name" value="Tryptophan_synthase_alpha"/>
    <property type="match status" value="1"/>
</dbReference>
<evidence type="ECO:0000256" key="5">
    <source>
        <dbReference type="ARBA" id="ARBA00022822"/>
    </source>
</evidence>
<dbReference type="Proteomes" id="UP000249557">
    <property type="component" value="Unassembled WGS sequence"/>
</dbReference>
<dbReference type="NCBIfam" id="TIGR00262">
    <property type="entry name" value="trpA"/>
    <property type="match status" value="1"/>
</dbReference>
<comment type="subunit">
    <text evidence="3 9">Tetramer of two alpha and two beta chains.</text>
</comment>
<dbReference type="AlphaFoldDB" id="A0A2W5A6P6"/>
<evidence type="ECO:0000313" key="12">
    <source>
        <dbReference type="Proteomes" id="UP000249557"/>
    </source>
</evidence>
<comment type="function">
    <text evidence="1 9">The alpha subunit is responsible for the aldol cleavage of indoleglycerol phosphate to indole and glyceraldehyde 3-phosphate.</text>
</comment>
<proteinExistence type="inferred from homology"/>
<dbReference type="InterPro" id="IPR011060">
    <property type="entry name" value="RibuloseP-bd_barrel"/>
</dbReference>
<dbReference type="HAMAP" id="MF_00131">
    <property type="entry name" value="Trp_synth_alpha"/>
    <property type="match status" value="1"/>
</dbReference>
<dbReference type="SUPFAM" id="SSF51366">
    <property type="entry name" value="Ribulose-phoshate binding barrel"/>
    <property type="match status" value="1"/>
</dbReference>
<comment type="catalytic activity">
    <reaction evidence="8 9">
        <text>(1S,2R)-1-C-(indol-3-yl)glycerol 3-phosphate + L-serine = D-glyceraldehyde 3-phosphate + L-tryptophan + H2O</text>
        <dbReference type="Rhea" id="RHEA:10532"/>
        <dbReference type="ChEBI" id="CHEBI:15377"/>
        <dbReference type="ChEBI" id="CHEBI:33384"/>
        <dbReference type="ChEBI" id="CHEBI:57912"/>
        <dbReference type="ChEBI" id="CHEBI:58866"/>
        <dbReference type="ChEBI" id="CHEBI:59776"/>
        <dbReference type="EC" id="4.2.1.20"/>
    </reaction>
</comment>
<evidence type="ECO:0000256" key="7">
    <source>
        <dbReference type="ARBA" id="ARBA00023239"/>
    </source>
</evidence>
<dbReference type="InterPro" id="IPR018204">
    <property type="entry name" value="Trp_synthase_alpha_AS"/>
</dbReference>
<comment type="caution">
    <text evidence="11">The sequence shown here is derived from an EMBL/GenBank/DDBJ whole genome shotgun (WGS) entry which is preliminary data.</text>
</comment>
<dbReference type="EMBL" id="QFNK01000004">
    <property type="protein sequence ID" value="PZO88927.1"/>
    <property type="molecule type" value="Genomic_DNA"/>
</dbReference>
<dbReference type="Gene3D" id="3.20.20.70">
    <property type="entry name" value="Aldolase class I"/>
    <property type="match status" value="1"/>
</dbReference>
<keyword evidence="4 9" id="KW-0028">Amino-acid biosynthesis</keyword>
<evidence type="ECO:0000256" key="2">
    <source>
        <dbReference type="ARBA" id="ARBA00004733"/>
    </source>
</evidence>
<protein>
    <recommendedName>
        <fullName evidence="9">Tryptophan synthase alpha chain</fullName>
        <ecNumber evidence="9">4.2.1.20</ecNumber>
    </recommendedName>
</protein>
<dbReference type="Pfam" id="PF00290">
    <property type="entry name" value="Trp_syntA"/>
    <property type="match status" value="1"/>
</dbReference>
<feature type="active site" description="Proton acceptor" evidence="9">
    <location>
        <position position="59"/>
    </location>
</feature>
<accession>A0A2W5A6P6</accession>
<evidence type="ECO:0000256" key="4">
    <source>
        <dbReference type="ARBA" id="ARBA00022605"/>
    </source>
</evidence>
<feature type="active site" description="Proton acceptor" evidence="9">
    <location>
        <position position="48"/>
    </location>
</feature>
<dbReference type="EC" id="4.2.1.20" evidence="9"/>
<dbReference type="PANTHER" id="PTHR43406">
    <property type="entry name" value="TRYPTOPHAN SYNTHASE, ALPHA CHAIN"/>
    <property type="match status" value="1"/>
</dbReference>
<dbReference type="GO" id="GO:0004834">
    <property type="term" value="F:tryptophan synthase activity"/>
    <property type="evidence" value="ECO:0007669"/>
    <property type="project" value="UniProtKB-UniRule"/>
</dbReference>
<comment type="similarity">
    <text evidence="9 10">Belongs to the TrpA family.</text>
</comment>
<dbReference type="InterPro" id="IPR002028">
    <property type="entry name" value="Trp_synthase_suA"/>
</dbReference>
<evidence type="ECO:0000256" key="10">
    <source>
        <dbReference type="RuleBase" id="RU003662"/>
    </source>
</evidence>
<gene>
    <name evidence="9" type="primary">trpA</name>
    <name evidence="11" type="ORF">DI626_00570</name>
</gene>
<name>A0A2W5A6P6_9BACT</name>
<evidence type="ECO:0000256" key="3">
    <source>
        <dbReference type="ARBA" id="ARBA00011270"/>
    </source>
</evidence>
<keyword evidence="7 9" id="KW-0456">Lyase</keyword>
<keyword evidence="6 9" id="KW-0057">Aromatic amino acid biosynthesis</keyword>
<dbReference type="UniPathway" id="UPA00035">
    <property type="reaction ID" value="UER00044"/>
</dbReference>
<dbReference type="InterPro" id="IPR013785">
    <property type="entry name" value="Aldolase_TIM"/>
</dbReference>
<evidence type="ECO:0000256" key="6">
    <source>
        <dbReference type="ARBA" id="ARBA00023141"/>
    </source>
</evidence>
<organism evidence="11 12">
    <name type="scientific">Micavibrio aeruginosavorus</name>
    <dbReference type="NCBI Taxonomy" id="349221"/>
    <lineage>
        <taxon>Bacteria</taxon>
        <taxon>Pseudomonadati</taxon>
        <taxon>Bdellovibrionota</taxon>
        <taxon>Bdellovibrionia</taxon>
        <taxon>Bdellovibrionales</taxon>
        <taxon>Pseudobdellovibrionaceae</taxon>
        <taxon>Micavibrio</taxon>
    </lineage>
</organism>
<evidence type="ECO:0000256" key="9">
    <source>
        <dbReference type="HAMAP-Rule" id="MF_00131"/>
    </source>
</evidence>
<dbReference type="PROSITE" id="PS00167">
    <property type="entry name" value="TRP_SYNTHASE_ALPHA"/>
    <property type="match status" value="1"/>
</dbReference>
<comment type="pathway">
    <text evidence="2 9">Amino-acid biosynthesis; L-tryptophan biosynthesis; L-tryptophan from chorismate: step 5/5.</text>
</comment>
<evidence type="ECO:0000256" key="1">
    <source>
        <dbReference type="ARBA" id="ARBA00003365"/>
    </source>
</evidence>
<keyword evidence="5 9" id="KW-0822">Tryptophan biosynthesis</keyword>
<evidence type="ECO:0000256" key="8">
    <source>
        <dbReference type="ARBA" id="ARBA00049047"/>
    </source>
</evidence>
<reference evidence="11 12" key="1">
    <citation type="submission" date="2017-08" db="EMBL/GenBank/DDBJ databases">
        <title>Infants hospitalized years apart are colonized by the same room-sourced microbial strains.</title>
        <authorList>
            <person name="Brooks B."/>
            <person name="Olm M.R."/>
            <person name="Firek B.A."/>
            <person name="Baker R."/>
            <person name="Thomas B.C."/>
            <person name="Morowitz M.J."/>
            <person name="Banfield J.F."/>
        </authorList>
    </citation>
    <scope>NUCLEOTIDE SEQUENCE [LARGE SCALE GENOMIC DNA]</scope>
    <source>
        <strain evidence="11">S2_018_000_R2_104</strain>
    </source>
</reference>
<dbReference type="FunFam" id="3.20.20.70:FF:000037">
    <property type="entry name" value="Tryptophan synthase alpha chain"/>
    <property type="match status" value="1"/>
</dbReference>
<dbReference type="GO" id="GO:0005829">
    <property type="term" value="C:cytosol"/>
    <property type="evidence" value="ECO:0007669"/>
    <property type="project" value="TreeGrafter"/>
</dbReference>
<evidence type="ECO:0000313" key="11">
    <source>
        <dbReference type="EMBL" id="PZO88927.1"/>
    </source>
</evidence>
<dbReference type="PANTHER" id="PTHR43406:SF1">
    <property type="entry name" value="TRYPTOPHAN SYNTHASE ALPHA CHAIN, CHLOROPLASTIC"/>
    <property type="match status" value="1"/>
</dbReference>
<sequence>MNRLGKTFANLKAEGRKALVTFTMAGDPDARTSLAALEKLAQSADILEIGMPFSDPMADGPAIQAAGLRALDGGMTLKGVFDIVQQFRSKNNDTPIVLMGYFNPVFTYGIPKFMSDCKALGIDGLIIVDIPPEEAPELAPEAQQNDIAFIRLLTPTSDEARLPKILKDASGFLYYVSIAGVTGTASADPAKVGAHIAQIKKHTDLPVIAGFGIKTPEDVAIMAKIADGVVVGSALVQTIEQAPKDADIPVLLDKQAAALAGALR</sequence>